<feature type="domain" description="Protein kinase" evidence="1">
    <location>
        <begin position="308"/>
        <end position="598"/>
    </location>
</feature>
<dbReference type="InterPro" id="IPR011009">
    <property type="entry name" value="Kinase-like_dom_sf"/>
</dbReference>
<dbReference type="SMART" id="SM00220">
    <property type="entry name" value="S_TKc"/>
    <property type="match status" value="1"/>
</dbReference>
<dbReference type="InterPro" id="IPR040976">
    <property type="entry name" value="Pkinase_fungal"/>
</dbReference>
<dbReference type="PROSITE" id="PS50105">
    <property type="entry name" value="SAM_DOMAIN"/>
    <property type="match status" value="1"/>
</dbReference>
<dbReference type="OrthoDB" id="2353287at2759"/>
<dbReference type="OMA" id="HKNTIAN"/>
<sequence>MNTNNNNQNTTVTTTTPSTINVQPSPFTQQQLDYRTWTTEDVYQWALKLDFGDVIAKFLKDNDFSGKYLDTLTNYERLVNIFKFKGGHAASLESAIKKLIENQQGTQSHQVEQANILQTMQQIQTEWKTIKYLCKPPSTSTSYASFYNNLEIELKDRPFIKEVELPHLKSFCSKWKDHSESEKTLQDYLVKEFKKLCHYPNNIYDISTKKLLKAKGSDCSPDWCISSTKSPLHMSWFIGVGDTKLHNKEKNFPSNEAGGQVLYYADFILKRSPLKIIHAFVTTGEMICFWSVSKLQDGTHTFSQYPPVFLAYNNNSPTPGYKYLLSLLNDNNQLIPKELLEKVEIEKNSIEYETEGLSSVVYSAKYKNEVQIIKVYKNAKAQENEIKMINQLDSSEGITNILDYGKDWCIISPLGNIIDSTSTLENYRKLFRIILSAHNKNVIHRDIRPSNIIISKKKKQDQASVVLIDWSSAVIKSEEYIYYEGTIYTAPNHILESPKDQLYVPHFTDDLESFVKTLIVLNTRYINELIHENQKSDWIGISRAWKKVENEYLLESHKQLLIASRANDITTIASILNIPDIINDYSKQDEKLYIPPTK</sequence>
<name>A0A151Z8E3_TIELA</name>
<gene>
    <name evidence="3" type="ORF">DLAC_08647</name>
</gene>
<dbReference type="Gene3D" id="1.10.150.50">
    <property type="entry name" value="Transcription Factor, Ets-1"/>
    <property type="match status" value="1"/>
</dbReference>
<dbReference type="InterPro" id="IPR013761">
    <property type="entry name" value="SAM/pointed_sf"/>
</dbReference>
<dbReference type="EMBL" id="LODT01000037">
    <property type="protein sequence ID" value="KYQ90064.1"/>
    <property type="molecule type" value="Genomic_DNA"/>
</dbReference>
<evidence type="ECO:0008006" key="5">
    <source>
        <dbReference type="Google" id="ProtNLM"/>
    </source>
</evidence>
<accession>A0A151Z8E3</accession>
<evidence type="ECO:0000259" key="2">
    <source>
        <dbReference type="PROSITE" id="PS50105"/>
    </source>
</evidence>
<protein>
    <recommendedName>
        <fullName evidence="5">Protein kinase domain-containing protein</fullName>
    </recommendedName>
</protein>
<dbReference type="InterPro" id="IPR008266">
    <property type="entry name" value="Tyr_kinase_AS"/>
</dbReference>
<dbReference type="InParanoid" id="A0A151Z8E3"/>
<dbReference type="FunCoup" id="A0A151Z8E3">
    <property type="interactions" value="8"/>
</dbReference>
<dbReference type="Proteomes" id="UP000076078">
    <property type="component" value="Unassembled WGS sequence"/>
</dbReference>
<organism evidence="3 4">
    <name type="scientific">Tieghemostelium lacteum</name>
    <name type="common">Slime mold</name>
    <name type="synonym">Dictyostelium lacteum</name>
    <dbReference type="NCBI Taxonomy" id="361077"/>
    <lineage>
        <taxon>Eukaryota</taxon>
        <taxon>Amoebozoa</taxon>
        <taxon>Evosea</taxon>
        <taxon>Eumycetozoa</taxon>
        <taxon>Dictyostelia</taxon>
        <taxon>Dictyosteliales</taxon>
        <taxon>Raperosteliaceae</taxon>
        <taxon>Tieghemostelium</taxon>
    </lineage>
</organism>
<dbReference type="InterPro" id="IPR000719">
    <property type="entry name" value="Prot_kinase_dom"/>
</dbReference>
<dbReference type="GO" id="GO:0005524">
    <property type="term" value="F:ATP binding"/>
    <property type="evidence" value="ECO:0007669"/>
    <property type="project" value="InterPro"/>
</dbReference>
<dbReference type="AlphaFoldDB" id="A0A151Z8E3"/>
<evidence type="ECO:0000313" key="3">
    <source>
        <dbReference type="EMBL" id="KYQ90064.1"/>
    </source>
</evidence>
<dbReference type="Pfam" id="PF17667">
    <property type="entry name" value="Pkinase_fungal"/>
    <property type="match status" value="1"/>
</dbReference>
<dbReference type="PROSITE" id="PS50011">
    <property type="entry name" value="PROTEIN_KINASE_DOM"/>
    <property type="match status" value="1"/>
</dbReference>
<proteinExistence type="predicted"/>
<feature type="domain" description="SAM" evidence="2">
    <location>
        <begin position="37"/>
        <end position="102"/>
    </location>
</feature>
<dbReference type="Gene3D" id="1.10.510.10">
    <property type="entry name" value="Transferase(Phosphotransferase) domain 1"/>
    <property type="match status" value="1"/>
</dbReference>
<dbReference type="InterPro" id="IPR001660">
    <property type="entry name" value="SAM"/>
</dbReference>
<dbReference type="GO" id="GO:0004672">
    <property type="term" value="F:protein kinase activity"/>
    <property type="evidence" value="ECO:0007669"/>
    <property type="project" value="InterPro"/>
</dbReference>
<evidence type="ECO:0000259" key="1">
    <source>
        <dbReference type="PROSITE" id="PS50011"/>
    </source>
</evidence>
<dbReference type="SUPFAM" id="SSF47769">
    <property type="entry name" value="SAM/Pointed domain"/>
    <property type="match status" value="1"/>
</dbReference>
<dbReference type="Gene3D" id="3.30.200.20">
    <property type="entry name" value="Phosphorylase Kinase, domain 1"/>
    <property type="match status" value="1"/>
</dbReference>
<reference evidence="3 4" key="1">
    <citation type="submission" date="2015-12" db="EMBL/GenBank/DDBJ databases">
        <title>Dictyostelia acquired genes for synthesis and detection of signals that induce cell-type specialization by lateral gene transfer from prokaryotes.</title>
        <authorList>
            <person name="Gloeckner G."/>
            <person name="Schaap P."/>
        </authorList>
    </citation>
    <scope>NUCLEOTIDE SEQUENCE [LARGE SCALE GENOMIC DNA]</scope>
    <source>
        <strain evidence="3 4">TK</strain>
    </source>
</reference>
<comment type="caution">
    <text evidence="3">The sequence shown here is derived from an EMBL/GenBank/DDBJ whole genome shotgun (WGS) entry which is preliminary data.</text>
</comment>
<dbReference type="SUPFAM" id="SSF56112">
    <property type="entry name" value="Protein kinase-like (PK-like)"/>
    <property type="match status" value="1"/>
</dbReference>
<dbReference type="PROSITE" id="PS00109">
    <property type="entry name" value="PROTEIN_KINASE_TYR"/>
    <property type="match status" value="1"/>
</dbReference>
<evidence type="ECO:0000313" key="4">
    <source>
        <dbReference type="Proteomes" id="UP000076078"/>
    </source>
</evidence>
<keyword evidence="4" id="KW-1185">Reference proteome</keyword>